<comment type="caution">
    <text evidence="2">The sequence shown here is derived from an EMBL/GenBank/DDBJ whole genome shotgun (WGS) entry which is preliminary data.</text>
</comment>
<dbReference type="RefSeq" id="XP_809962.1">
    <property type="nucleotide sequence ID" value="XM_804869.1"/>
</dbReference>
<reference evidence="2 3" key="1">
    <citation type="journal article" date="2005" name="Science">
        <title>The genome sequence of Trypanosoma cruzi, etiologic agent of Chagas disease.</title>
        <authorList>
            <person name="El-Sayed N.M."/>
            <person name="Myler P.J."/>
            <person name="Bartholomeu D.C."/>
            <person name="Nilsson D."/>
            <person name="Aggarwal G."/>
            <person name="Tran A.N."/>
            <person name="Ghedin E."/>
            <person name="Worthey E.A."/>
            <person name="Delcher A.L."/>
            <person name="Blandin G."/>
            <person name="Westenberger S.J."/>
            <person name="Caler E."/>
            <person name="Cerqueira G.C."/>
            <person name="Branche C."/>
            <person name="Haas B."/>
            <person name="Anupama A."/>
            <person name="Arner E."/>
            <person name="Aslund L."/>
            <person name="Attipoe P."/>
            <person name="Bontempi E."/>
            <person name="Bringaud F."/>
            <person name="Burton P."/>
            <person name="Cadag E."/>
            <person name="Campbell D.A."/>
            <person name="Carrington M."/>
            <person name="Crabtree J."/>
            <person name="Darban H."/>
            <person name="da Silveira J.F."/>
            <person name="de Jong P."/>
            <person name="Edwards K."/>
            <person name="Englund P.T."/>
            <person name="Fazelina G."/>
            <person name="Feldblyum T."/>
            <person name="Ferella M."/>
            <person name="Frasch A.C."/>
            <person name="Gull K."/>
            <person name="Horn D."/>
            <person name="Hou L."/>
            <person name="Huang Y."/>
            <person name="Kindlund E."/>
            <person name="Klingbeil M."/>
            <person name="Kluge S."/>
            <person name="Koo H."/>
            <person name="Lacerda D."/>
            <person name="Levin M.J."/>
            <person name="Lorenzi H."/>
            <person name="Louie T."/>
            <person name="Machado C.R."/>
            <person name="McCulloch R."/>
            <person name="McKenna A."/>
            <person name="Mizuno Y."/>
            <person name="Mottram J.C."/>
            <person name="Nelson S."/>
            <person name="Ochaya S."/>
            <person name="Osoegawa K."/>
            <person name="Pai G."/>
            <person name="Parsons M."/>
            <person name="Pentony M."/>
            <person name="Pettersson U."/>
            <person name="Pop M."/>
            <person name="Ramirez J.L."/>
            <person name="Rinta J."/>
            <person name="Robertson L."/>
            <person name="Salzberg S.L."/>
            <person name="Sanchez D.O."/>
            <person name="Seyler A."/>
            <person name="Sharma R."/>
            <person name="Shetty J."/>
            <person name="Simpson A.J."/>
            <person name="Sisk E."/>
            <person name="Tammi M.T."/>
            <person name="Tarleton R."/>
            <person name="Teixeira S."/>
            <person name="Van Aken S."/>
            <person name="Vogt C."/>
            <person name="Ward P.N."/>
            <person name="Wickstead B."/>
            <person name="Wortman J."/>
            <person name="White O."/>
            <person name="Fraser C.M."/>
            <person name="Stuart K.D."/>
            <person name="Andersson B."/>
        </authorList>
    </citation>
    <scope>NUCLEOTIDE SEQUENCE [LARGE SCALE GENOMIC DNA]</scope>
    <source>
        <strain evidence="2 3">CL Brener</strain>
    </source>
</reference>
<keyword evidence="1" id="KW-0812">Transmembrane</keyword>
<proteinExistence type="predicted"/>
<dbReference type="PaxDb" id="353153-Q4D6F6"/>
<protein>
    <submittedName>
        <fullName evidence="2">Uncharacterized protein</fullName>
    </submittedName>
</protein>
<dbReference type="EMBL" id="AAHK01000933">
    <property type="protein sequence ID" value="EAN88111.1"/>
    <property type="molecule type" value="Genomic_DNA"/>
</dbReference>
<evidence type="ECO:0000256" key="1">
    <source>
        <dbReference type="SAM" id="Phobius"/>
    </source>
</evidence>
<dbReference type="AlphaFoldDB" id="Q4D6F6"/>
<feature type="transmembrane region" description="Helical" evidence="1">
    <location>
        <begin position="63"/>
        <end position="86"/>
    </location>
</feature>
<evidence type="ECO:0000313" key="2">
    <source>
        <dbReference type="EMBL" id="EAN88111.1"/>
    </source>
</evidence>
<feature type="transmembrane region" description="Helical" evidence="1">
    <location>
        <begin position="12"/>
        <end position="35"/>
    </location>
</feature>
<dbReference type="GeneID" id="3540655"/>
<name>Q4D6F6_TRYCC</name>
<gene>
    <name evidence="2" type="ORF">Tc00.1047053506951.103</name>
</gene>
<keyword evidence="1" id="KW-1133">Transmembrane helix</keyword>
<keyword evidence="3" id="KW-1185">Reference proteome</keyword>
<keyword evidence="1" id="KW-0472">Membrane</keyword>
<dbReference type="KEGG" id="tcr:506951.103"/>
<dbReference type="Proteomes" id="UP000002296">
    <property type="component" value="Unassembled WGS sequence"/>
</dbReference>
<organism evidence="2 3">
    <name type="scientific">Trypanosoma cruzi (strain CL Brener)</name>
    <dbReference type="NCBI Taxonomy" id="353153"/>
    <lineage>
        <taxon>Eukaryota</taxon>
        <taxon>Discoba</taxon>
        <taxon>Euglenozoa</taxon>
        <taxon>Kinetoplastea</taxon>
        <taxon>Metakinetoplastina</taxon>
        <taxon>Trypanosomatida</taxon>
        <taxon>Trypanosomatidae</taxon>
        <taxon>Trypanosoma</taxon>
        <taxon>Schizotrypanum</taxon>
    </lineage>
</organism>
<sequence length="229" mass="25996">MEDDFFRVFFSFYLITLFGAGKIMVKGEFFFVIVLNKSCMTRHCLGCGAVMSLSSLVTSTMRLCCTFCFCVSLRAPFLFLLLYIVFLQTRTCTRTQSANHSGFGWFLCGECGNYVWVQLFPVGMKRREERGSAQGECLFLMVWGRCVVTAWSEAARHGWVRIRFGVCGSVVIARSVCVVCWLRGCGRIPLAVGLNWRRWWRWVSSLPWWVAAGGVCVFCVEGRILSPAD</sequence>
<accession>Q4D6F6</accession>
<dbReference type="InParanoid" id="Q4D6F6"/>
<evidence type="ECO:0000313" key="3">
    <source>
        <dbReference type="Proteomes" id="UP000002296"/>
    </source>
</evidence>